<comment type="function">
    <text evidence="7">Required for vesicular transport between the endoplasmic reticulum and the Golgi apparatus.</text>
</comment>
<dbReference type="FunCoup" id="I2H616">
    <property type="interactions" value="950"/>
</dbReference>
<comment type="similarity">
    <text evidence="2 7">Belongs to the SNAP family.</text>
</comment>
<dbReference type="InParanoid" id="I2H616"/>
<dbReference type="HOGENOM" id="CLU_046329_0_2_1"/>
<dbReference type="SUPFAM" id="SSF48452">
    <property type="entry name" value="TPR-like"/>
    <property type="match status" value="1"/>
</dbReference>
<dbReference type="GO" id="GO:0001671">
    <property type="term" value="F:ATPase activator activity"/>
    <property type="evidence" value="ECO:0007669"/>
    <property type="project" value="EnsemblFungi"/>
</dbReference>
<keyword evidence="4 7" id="KW-0931">ER-Golgi transport</keyword>
<dbReference type="GO" id="GO:0019905">
    <property type="term" value="F:syntaxin binding"/>
    <property type="evidence" value="ECO:0007669"/>
    <property type="project" value="TreeGrafter"/>
</dbReference>
<evidence type="ECO:0008006" key="10">
    <source>
        <dbReference type="Google" id="ProtNLM"/>
    </source>
</evidence>
<dbReference type="PANTHER" id="PTHR13768">
    <property type="entry name" value="SOLUBLE NSF ATTACHMENT PROTEIN SNAP"/>
    <property type="match status" value="1"/>
</dbReference>
<dbReference type="Pfam" id="PF14938">
    <property type="entry name" value="SNAP"/>
    <property type="match status" value="1"/>
</dbReference>
<dbReference type="eggNOG" id="KOG1586">
    <property type="taxonomic scope" value="Eukaryota"/>
</dbReference>
<dbReference type="GO" id="GO:0035494">
    <property type="term" value="P:SNARE complex disassembly"/>
    <property type="evidence" value="ECO:0007669"/>
    <property type="project" value="EnsemblFungi"/>
</dbReference>
<dbReference type="STRING" id="1071380.I2H616"/>
<evidence type="ECO:0000256" key="4">
    <source>
        <dbReference type="ARBA" id="ARBA00022892"/>
    </source>
</evidence>
<evidence type="ECO:0000256" key="1">
    <source>
        <dbReference type="ARBA" id="ARBA00004170"/>
    </source>
</evidence>
<dbReference type="Gene3D" id="1.25.40.10">
    <property type="entry name" value="Tetratricopeptide repeat domain"/>
    <property type="match status" value="1"/>
</dbReference>
<evidence type="ECO:0000256" key="7">
    <source>
        <dbReference type="RuleBase" id="RU367013"/>
    </source>
</evidence>
<dbReference type="OrthoDB" id="9984275at2759"/>
<dbReference type="FunFam" id="1.25.40.10:FF:000049">
    <property type="entry name" value="Alpha-soluble NSF attachment protein-like"/>
    <property type="match status" value="1"/>
</dbReference>
<dbReference type="GeneID" id="14496927"/>
<dbReference type="GO" id="GO:0005483">
    <property type="term" value="F:soluble NSF attachment protein activity"/>
    <property type="evidence" value="ECO:0007669"/>
    <property type="project" value="EnsemblFungi"/>
</dbReference>
<sequence length="300" mass="33885">MSDPKELLAKAEKKGVPSSGFMKIFSGSDSMKFEEASDYCIQAANIYRLRKQLFEAGNCFTKAAHYQIKASNDDEAGNTYIEAFKCYKSSTTNNTNSRESSINAVQSLENAIDIFTKRGQFRRGANYKFELAEMYENDLNDYPKAMECYEVASDWYSQDQAMALTNKCLVKVAELNALNGEYLKAASVYDKLINNSLGNRLSQWVLKEYYLKKGICQLAATDSVAATRTLEDGRVNDANFNGSREAHLLHSIIECVSEGDSEKFSQAVFDYDKFAKLDKWYTTMLLKVKETITEAEDDLL</sequence>
<dbReference type="OMA" id="WSVKEYL"/>
<dbReference type="GO" id="GO:0048280">
    <property type="term" value="P:vesicle fusion with Golgi apparatus"/>
    <property type="evidence" value="ECO:0007669"/>
    <property type="project" value="EnsemblFungi"/>
</dbReference>
<dbReference type="GO" id="GO:0042144">
    <property type="term" value="P:vacuole fusion, non-autophagic"/>
    <property type="evidence" value="ECO:0007669"/>
    <property type="project" value="EnsemblFungi"/>
</dbReference>
<reference evidence="8 9" key="1">
    <citation type="journal article" date="2011" name="Proc. Natl. Acad. Sci. U.S.A.">
        <title>Evolutionary erosion of yeast sex chromosomes by mating-type switching accidents.</title>
        <authorList>
            <person name="Gordon J.L."/>
            <person name="Armisen D."/>
            <person name="Proux-Wera E."/>
            <person name="Oheigeartaigh S.S."/>
            <person name="Byrne K.P."/>
            <person name="Wolfe K.H."/>
        </authorList>
    </citation>
    <scope>NUCLEOTIDE SEQUENCE [LARGE SCALE GENOMIC DNA]</scope>
    <source>
        <strain evidence="9">ATCC 34711 / CBS 6284 / DSM 70876 / NBRC 10599 / NRRL Y-10934 / UCD 77-7</strain>
    </source>
</reference>
<keyword evidence="9" id="KW-1185">Reference proteome</keyword>
<proteinExistence type="inferred from homology"/>
<evidence type="ECO:0000256" key="6">
    <source>
        <dbReference type="ARBA" id="ARBA00023136"/>
    </source>
</evidence>
<evidence type="ECO:0000256" key="2">
    <source>
        <dbReference type="ARBA" id="ARBA00010050"/>
    </source>
</evidence>
<keyword evidence="6 7" id="KW-0472">Membrane</keyword>
<dbReference type="GO" id="GO:0005829">
    <property type="term" value="C:cytosol"/>
    <property type="evidence" value="ECO:0007669"/>
    <property type="project" value="EnsemblFungi"/>
</dbReference>
<dbReference type="GO" id="GO:0006886">
    <property type="term" value="P:intracellular protein transport"/>
    <property type="evidence" value="ECO:0007669"/>
    <property type="project" value="UniProtKB-UniRule"/>
</dbReference>
<dbReference type="CDD" id="cd15832">
    <property type="entry name" value="SNAP"/>
    <property type="match status" value="1"/>
</dbReference>
<keyword evidence="5 7" id="KW-0653">Protein transport</keyword>
<dbReference type="GO" id="GO:0006914">
    <property type="term" value="P:autophagy"/>
    <property type="evidence" value="ECO:0007669"/>
    <property type="project" value="EnsemblFungi"/>
</dbReference>
<accession>I2H616</accession>
<dbReference type="EMBL" id="HE806321">
    <property type="protein sequence ID" value="CCH61818.1"/>
    <property type="molecule type" value="Genomic_DNA"/>
</dbReference>
<dbReference type="GO" id="GO:0031201">
    <property type="term" value="C:SNARE complex"/>
    <property type="evidence" value="ECO:0007669"/>
    <property type="project" value="EnsemblFungi"/>
</dbReference>
<evidence type="ECO:0000256" key="3">
    <source>
        <dbReference type="ARBA" id="ARBA00022448"/>
    </source>
</evidence>
<dbReference type="InterPro" id="IPR000744">
    <property type="entry name" value="NSF_attach"/>
</dbReference>
<keyword evidence="3 7" id="KW-0813">Transport</keyword>
<protein>
    <recommendedName>
        <fullName evidence="10">Vesicular-fusion protein SEC17</fullName>
    </recommendedName>
</protein>
<evidence type="ECO:0000313" key="8">
    <source>
        <dbReference type="EMBL" id="CCH61818.1"/>
    </source>
</evidence>
<dbReference type="PANTHER" id="PTHR13768:SF8">
    <property type="entry name" value="ALPHA-SOLUBLE NSF ATTACHMENT PROTEIN"/>
    <property type="match status" value="1"/>
</dbReference>
<gene>
    <name evidence="8" type="primary">TBLA0F02790</name>
    <name evidence="8" type="ORF">TBLA_0F02790</name>
</gene>
<dbReference type="AlphaFoldDB" id="I2H616"/>
<dbReference type="KEGG" id="tbl:TBLA_0F02790"/>
<dbReference type="RefSeq" id="XP_004181337.1">
    <property type="nucleotide sequence ID" value="XM_004181289.1"/>
</dbReference>
<comment type="subcellular location">
    <subcellularLocation>
        <location evidence="1 7">Membrane</location>
        <topology evidence="1 7">Peripheral membrane protein</topology>
    </subcellularLocation>
</comment>
<dbReference type="GO" id="GO:0005774">
    <property type="term" value="C:vacuolar membrane"/>
    <property type="evidence" value="ECO:0007669"/>
    <property type="project" value="TreeGrafter"/>
</dbReference>
<dbReference type="InterPro" id="IPR011990">
    <property type="entry name" value="TPR-like_helical_dom_sf"/>
</dbReference>
<dbReference type="Proteomes" id="UP000002866">
    <property type="component" value="Chromosome 6"/>
</dbReference>
<evidence type="ECO:0000313" key="9">
    <source>
        <dbReference type="Proteomes" id="UP000002866"/>
    </source>
</evidence>
<organism evidence="8 9">
    <name type="scientific">Henningerozyma blattae (strain ATCC 34711 / CBS 6284 / DSM 70876 / NBRC 10599 / NRRL Y-10934 / UCD 77-7)</name>
    <name type="common">Yeast</name>
    <name type="synonym">Tetrapisispora blattae</name>
    <dbReference type="NCBI Taxonomy" id="1071380"/>
    <lineage>
        <taxon>Eukaryota</taxon>
        <taxon>Fungi</taxon>
        <taxon>Dikarya</taxon>
        <taxon>Ascomycota</taxon>
        <taxon>Saccharomycotina</taxon>
        <taxon>Saccharomycetes</taxon>
        <taxon>Saccharomycetales</taxon>
        <taxon>Saccharomycetaceae</taxon>
        <taxon>Henningerozyma</taxon>
    </lineage>
</organism>
<name>I2H616_HENB6</name>
<evidence type="ECO:0000256" key="5">
    <source>
        <dbReference type="ARBA" id="ARBA00022927"/>
    </source>
</evidence>
<dbReference type="PRINTS" id="PR00448">
    <property type="entry name" value="NSFATTACHMNT"/>
</dbReference>